<dbReference type="AlphaFoldDB" id="A0A1F7SLQ8"/>
<sequence length="70" mass="7986">MLMNYPAAELRGIKVLELIAITCHSGLDPESSFLSLDSRFRLPASRQAGMTTNIDYTPMQSIEEFFRLKY</sequence>
<reference evidence="1 2" key="1">
    <citation type="journal article" date="2016" name="Nat. Commun.">
        <title>Thousands of microbial genomes shed light on interconnected biogeochemical processes in an aquifer system.</title>
        <authorList>
            <person name="Anantharaman K."/>
            <person name="Brown C.T."/>
            <person name="Hug L.A."/>
            <person name="Sharon I."/>
            <person name="Castelle C.J."/>
            <person name="Probst A.J."/>
            <person name="Thomas B.C."/>
            <person name="Singh A."/>
            <person name="Wilkins M.J."/>
            <person name="Karaoz U."/>
            <person name="Brodie E.L."/>
            <person name="Williams K.H."/>
            <person name="Hubbard S.S."/>
            <person name="Banfield J.F."/>
        </authorList>
    </citation>
    <scope>NUCLEOTIDE SEQUENCE [LARGE SCALE GENOMIC DNA]</scope>
</reference>
<proteinExistence type="predicted"/>
<accession>A0A1F7SLQ8</accession>
<dbReference type="Proteomes" id="UP000178082">
    <property type="component" value="Unassembled WGS sequence"/>
</dbReference>
<organism evidence="1 2">
    <name type="scientific">Candidatus Schekmanbacteria bacterium RIFCSPLOWO2_12_FULL_38_15</name>
    <dbReference type="NCBI Taxonomy" id="1817883"/>
    <lineage>
        <taxon>Bacteria</taxon>
        <taxon>Candidatus Schekmaniibacteriota</taxon>
    </lineage>
</organism>
<comment type="caution">
    <text evidence="1">The sequence shown here is derived from an EMBL/GenBank/DDBJ whole genome shotgun (WGS) entry which is preliminary data.</text>
</comment>
<name>A0A1F7SLQ8_9BACT</name>
<dbReference type="EMBL" id="MGDI01000008">
    <property type="protein sequence ID" value="OGL54709.1"/>
    <property type="molecule type" value="Genomic_DNA"/>
</dbReference>
<evidence type="ECO:0000313" key="2">
    <source>
        <dbReference type="Proteomes" id="UP000178082"/>
    </source>
</evidence>
<protein>
    <submittedName>
        <fullName evidence="1">Uncharacterized protein</fullName>
    </submittedName>
</protein>
<evidence type="ECO:0000313" key="1">
    <source>
        <dbReference type="EMBL" id="OGL54709.1"/>
    </source>
</evidence>
<gene>
    <name evidence="1" type="ORF">A3G31_05610</name>
</gene>